<reference evidence="1 2" key="1">
    <citation type="submission" date="2024-01" db="EMBL/GenBank/DDBJ databases">
        <title>The genomes of 5 underutilized Papilionoideae crops provide insights into root nodulation and disease resistanc.</title>
        <authorList>
            <person name="Jiang F."/>
        </authorList>
    </citation>
    <scope>NUCLEOTIDE SEQUENCE [LARGE SCALE GENOMIC DNA]</scope>
    <source>
        <strain evidence="1">DUOXIRENSHENG_FW03</strain>
        <tissue evidence="1">Leaves</tissue>
    </source>
</reference>
<evidence type="ECO:0000313" key="2">
    <source>
        <dbReference type="Proteomes" id="UP001386955"/>
    </source>
</evidence>
<keyword evidence="2" id="KW-1185">Reference proteome</keyword>
<sequence>MPSLGRINHCSMPMGFNLNGKQKAQSVYLFLLQSAHSYLPPKPQSAIPPIRQLMPDTWMEPLRTSYIQLAIVYHYPTFALEECKVSHEISNPGIRIKINKQRRNTMS</sequence>
<comment type="caution">
    <text evidence="1">The sequence shown here is derived from an EMBL/GenBank/DDBJ whole genome shotgun (WGS) entry which is preliminary data.</text>
</comment>
<organism evidence="1 2">
    <name type="scientific">Psophocarpus tetragonolobus</name>
    <name type="common">Winged bean</name>
    <name type="synonym">Dolichos tetragonolobus</name>
    <dbReference type="NCBI Taxonomy" id="3891"/>
    <lineage>
        <taxon>Eukaryota</taxon>
        <taxon>Viridiplantae</taxon>
        <taxon>Streptophyta</taxon>
        <taxon>Embryophyta</taxon>
        <taxon>Tracheophyta</taxon>
        <taxon>Spermatophyta</taxon>
        <taxon>Magnoliopsida</taxon>
        <taxon>eudicotyledons</taxon>
        <taxon>Gunneridae</taxon>
        <taxon>Pentapetalae</taxon>
        <taxon>rosids</taxon>
        <taxon>fabids</taxon>
        <taxon>Fabales</taxon>
        <taxon>Fabaceae</taxon>
        <taxon>Papilionoideae</taxon>
        <taxon>50 kb inversion clade</taxon>
        <taxon>NPAAA clade</taxon>
        <taxon>indigoferoid/millettioid clade</taxon>
        <taxon>Phaseoleae</taxon>
        <taxon>Psophocarpus</taxon>
    </lineage>
</organism>
<proteinExistence type="predicted"/>
<accession>A0AAN9SM06</accession>
<dbReference type="Proteomes" id="UP001386955">
    <property type="component" value="Unassembled WGS sequence"/>
</dbReference>
<gene>
    <name evidence="1" type="ORF">VNO78_11738</name>
</gene>
<name>A0AAN9SM06_PSOTE</name>
<dbReference type="EMBL" id="JAYMYS010000003">
    <property type="protein sequence ID" value="KAK7400529.1"/>
    <property type="molecule type" value="Genomic_DNA"/>
</dbReference>
<evidence type="ECO:0000313" key="1">
    <source>
        <dbReference type="EMBL" id="KAK7400529.1"/>
    </source>
</evidence>
<dbReference type="AlphaFoldDB" id="A0AAN9SM06"/>
<protein>
    <submittedName>
        <fullName evidence="1">Uncharacterized protein</fullName>
    </submittedName>
</protein>